<dbReference type="EMBL" id="CP023323">
    <property type="protein sequence ID" value="ATY59981.1"/>
    <property type="molecule type" value="Genomic_DNA"/>
</dbReference>
<gene>
    <name evidence="5" type="ORF">A9K55_006287</name>
</gene>
<dbReference type="InterPro" id="IPR051279">
    <property type="entry name" value="PP1-Reg/Actin-Interact_Protein"/>
</dbReference>
<evidence type="ECO:0000313" key="5">
    <source>
        <dbReference type="EMBL" id="ATY59981.1"/>
    </source>
</evidence>
<protein>
    <submittedName>
        <fullName evidence="5">Leucine rich repeat</fullName>
    </submittedName>
</protein>
<dbReference type="VEuPathDB" id="FungiDB:A9K55_006287"/>
<evidence type="ECO:0000259" key="4">
    <source>
        <dbReference type="PROSITE" id="PS50003"/>
    </source>
</evidence>
<dbReference type="Proteomes" id="UP000323067">
    <property type="component" value="Chromosome vi"/>
</dbReference>
<name>A0A2H4SA43_CORMI</name>
<feature type="compositionally biased region" description="Polar residues" evidence="3">
    <location>
        <begin position="1071"/>
        <end position="1088"/>
    </location>
</feature>
<dbReference type="Pfam" id="PF25353">
    <property type="entry name" value="PH_2nd_LRR"/>
    <property type="match status" value="1"/>
</dbReference>
<evidence type="ECO:0000256" key="2">
    <source>
        <dbReference type="ARBA" id="ARBA00022737"/>
    </source>
</evidence>
<feature type="compositionally biased region" description="Polar residues" evidence="3">
    <location>
        <begin position="1103"/>
        <end position="1113"/>
    </location>
</feature>
<keyword evidence="2" id="KW-0677">Repeat</keyword>
<proteinExistence type="predicted"/>
<dbReference type="AlphaFoldDB" id="A0A2H4SA43"/>
<reference evidence="5 6" key="1">
    <citation type="journal article" date="2017" name="BMC Genomics">
        <title>Chromosome level assembly and secondary metabolite potential of the parasitic fungus Cordyceps militaris.</title>
        <authorList>
            <person name="Kramer G.J."/>
            <person name="Nodwell J.R."/>
        </authorList>
    </citation>
    <scope>NUCLEOTIDE SEQUENCE [LARGE SCALE GENOMIC DNA]</scope>
    <source>
        <strain evidence="5 6">ATCC 34164</strain>
    </source>
</reference>
<dbReference type="OrthoDB" id="120976at2759"/>
<dbReference type="InterPro" id="IPR057334">
    <property type="entry name" value="PH_2nd_LRR"/>
</dbReference>
<evidence type="ECO:0000256" key="1">
    <source>
        <dbReference type="ARBA" id="ARBA00022614"/>
    </source>
</evidence>
<evidence type="ECO:0000256" key="3">
    <source>
        <dbReference type="SAM" id="MobiDB-lite"/>
    </source>
</evidence>
<feature type="region of interest" description="Disordered" evidence="3">
    <location>
        <begin position="1176"/>
        <end position="1199"/>
    </location>
</feature>
<feature type="compositionally biased region" description="Basic residues" evidence="3">
    <location>
        <begin position="1"/>
        <end position="10"/>
    </location>
</feature>
<dbReference type="VEuPathDB" id="FungiDB:CCM_02644"/>
<feature type="domain" description="PH" evidence="4">
    <location>
        <begin position="113"/>
        <end position="244"/>
    </location>
</feature>
<feature type="region of interest" description="Disordered" evidence="3">
    <location>
        <begin position="1"/>
        <end position="111"/>
    </location>
</feature>
<accession>A0A2H4SA43</accession>
<feature type="compositionally biased region" description="Low complexity" evidence="3">
    <location>
        <begin position="1114"/>
        <end position="1124"/>
    </location>
</feature>
<evidence type="ECO:0000313" key="6">
    <source>
        <dbReference type="Proteomes" id="UP000323067"/>
    </source>
</evidence>
<dbReference type="PANTHER" id="PTHR24112:SF9">
    <property type="entry name" value="PROTEIN PHOSPHATASE 1 REGULATORY SUBUNIT 37"/>
    <property type="match status" value="1"/>
</dbReference>
<dbReference type="SUPFAM" id="SSF52047">
    <property type="entry name" value="RNI-like"/>
    <property type="match status" value="1"/>
</dbReference>
<dbReference type="InterPro" id="IPR032675">
    <property type="entry name" value="LRR_dom_sf"/>
</dbReference>
<feature type="compositionally biased region" description="Polar residues" evidence="3">
    <location>
        <begin position="60"/>
        <end position="77"/>
    </location>
</feature>
<dbReference type="PROSITE" id="PS50003">
    <property type="entry name" value="PH_DOMAIN"/>
    <property type="match status" value="1"/>
</dbReference>
<organism evidence="5 6">
    <name type="scientific">Cordyceps militaris</name>
    <name type="common">Caterpillar fungus</name>
    <name type="synonym">Clavaria militaris</name>
    <dbReference type="NCBI Taxonomy" id="73501"/>
    <lineage>
        <taxon>Eukaryota</taxon>
        <taxon>Fungi</taxon>
        <taxon>Dikarya</taxon>
        <taxon>Ascomycota</taxon>
        <taxon>Pezizomycotina</taxon>
        <taxon>Sordariomycetes</taxon>
        <taxon>Hypocreomycetidae</taxon>
        <taxon>Hypocreales</taxon>
        <taxon>Cordycipitaceae</taxon>
        <taxon>Cordyceps</taxon>
    </lineage>
</organism>
<dbReference type="PANTHER" id="PTHR24112">
    <property type="entry name" value="LEUCINE-RICH REPEAT, ISOFORM F-RELATED"/>
    <property type="match status" value="1"/>
</dbReference>
<keyword evidence="1" id="KW-0433">Leucine-rich repeat</keyword>
<dbReference type="InterPro" id="IPR001849">
    <property type="entry name" value="PH_domain"/>
</dbReference>
<feature type="region of interest" description="Disordered" evidence="3">
    <location>
        <begin position="1068"/>
        <end position="1135"/>
    </location>
</feature>
<sequence>MSLDRWRRRGSIPSNSDKPPSPSLSPQDLDNAPGKKPRVLTKALRSLSNSSIDSMPALPSRSSNSQRRLQKTTSGSGSMIERFHRRVSRDSTANPPADPCPSPPLDSSHSSMPIIKRGWLKQDSSSRKARSGYIVLTDQCLSRFASFEAARLTYPQLAAQEEPFIGRSASSASLSGKASTAAEHRLEIPLTAVVTIFTETNTEHAVDVYWSSPAPRLAYLRTQLSFSTARERDEWLTFLHRACRQKMRQSPQPDIILENVREKIHQTVRDKETVGDESKIIIFPVVSRVTSSSKAAGDDTIYSTDGGPSSYLVIGPLLCYLIEILKSDHATPSCDLVAKVQSFGTVTLSKFQASVLTPEQTFVMCFRVPFGNETRLALASLHYRRIIESMIKMDRILKPTWPQHLQQAIFDIRGLSPPLQLTSGNDLGGFDISLPAYCAAFNVSIPNWRIDWNTPSQPCFCLLPSHDSYSPLQLLAVFRALRYNGFFKAVSFANVDLTPLAVYQDPSQSGNFIVYASANRVRVPDDLLVIMSQSSVLAQEIHSLLFASDSFRSINLCNVLGLFDPKKGRRRRPANVKKVEAMTAGLVRPITELLKRQLSHCHSIVLSHNLISTEDAEELRDTLNLHHVRIRRLELAECGLCEFGLSDIWTALDRQAETLEILDLSNNPAVVRFEIICNALSHLKGITKLCIARNVRLATELSLFDDDALATWQLQELDLSGIMINDATIESLANYLSASGSQSLRKLYLNSCGLNGSQVARLFRSMGPSREMEVYLDSNRLDDGIADLCDAIGAGLGPWCLFLQMIDFAREESYVKLLRALALNTSIQCLSLAGTSTPDAASETACQAVFDFLSKNTSVRYLDMSGFDSKLDEGRLGRGFSRALGGIRHNTRIEHLRVRSQMLNINMGDFAGALAVNKALQTVDCSLNDLSLSNLRFLIKNLEGNSSIRNFSAFTSQELARSMNKSIRDATTPVAVKRPSVMSRFRPERSSQPPQDAALIQELKGEWEHAITCLQSITDENLRNHVDVVTSDTALTSQASVEGDSVFATAFGGLAVEDYEGLKRVSRRSADASQRMSLHARTNSSRSTAGRPDSVDSSEVAASPNSDIAVSPNSEAGSSESGAATPLDVDYGVEAEPKLRSAQEQWTVYGDSPELGCACGDGQDADVGLQMKRYRRFQGDPTDRIEEEDQANEAENGSL</sequence>
<dbReference type="Gene3D" id="3.80.10.10">
    <property type="entry name" value="Ribonuclease Inhibitor"/>
    <property type="match status" value="1"/>
</dbReference>